<evidence type="ECO:0000256" key="2">
    <source>
        <dbReference type="ARBA" id="ARBA00022692"/>
    </source>
</evidence>
<dbReference type="Gramene" id="TRITD6Av1G000090.1">
    <property type="protein sequence ID" value="TRITD6Av1G000090.1"/>
    <property type="gene ID" value="TRITD6Av1G000090"/>
</dbReference>
<organism evidence="10 11">
    <name type="scientific">Triticum turgidum subsp. durum</name>
    <name type="common">Durum wheat</name>
    <name type="synonym">Triticum durum</name>
    <dbReference type="NCBI Taxonomy" id="4567"/>
    <lineage>
        <taxon>Eukaryota</taxon>
        <taxon>Viridiplantae</taxon>
        <taxon>Streptophyta</taxon>
        <taxon>Embryophyta</taxon>
        <taxon>Tracheophyta</taxon>
        <taxon>Spermatophyta</taxon>
        <taxon>Magnoliopsida</taxon>
        <taxon>Liliopsida</taxon>
        <taxon>Poales</taxon>
        <taxon>Poaceae</taxon>
        <taxon>BOP clade</taxon>
        <taxon>Pooideae</taxon>
        <taxon>Triticodae</taxon>
        <taxon>Triticeae</taxon>
        <taxon>Triticinae</taxon>
        <taxon>Triticum</taxon>
    </lineage>
</organism>
<keyword evidence="3 7" id="KW-0479">Metal-binding</keyword>
<accession>A0A9R0XR55</accession>
<dbReference type="GO" id="GO:0004497">
    <property type="term" value="F:monooxygenase activity"/>
    <property type="evidence" value="ECO:0007669"/>
    <property type="project" value="UniProtKB-KW"/>
</dbReference>
<dbReference type="InterPro" id="IPR017972">
    <property type="entry name" value="Cyt_P450_CS"/>
</dbReference>
<dbReference type="GO" id="GO:0006629">
    <property type="term" value="P:lipid metabolic process"/>
    <property type="evidence" value="ECO:0007669"/>
    <property type="project" value="UniProtKB-ARBA"/>
</dbReference>
<evidence type="ECO:0000313" key="11">
    <source>
        <dbReference type="Proteomes" id="UP000324705"/>
    </source>
</evidence>
<evidence type="ECO:0000256" key="7">
    <source>
        <dbReference type="PIRSR" id="PIRSR602401-1"/>
    </source>
</evidence>
<dbReference type="Gene3D" id="1.10.630.10">
    <property type="entry name" value="Cytochrome P450"/>
    <property type="match status" value="1"/>
</dbReference>
<evidence type="ECO:0000256" key="4">
    <source>
        <dbReference type="ARBA" id="ARBA00022989"/>
    </source>
</evidence>
<comment type="similarity">
    <text evidence="1 8">Belongs to the cytochrome P450 family.</text>
</comment>
<dbReference type="Proteomes" id="UP000324705">
    <property type="component" value="Chromosome 6A"/>
</dbReference>
<dbReference type="AlphaFoldDB" id="A0A9R0XR55"/>
<evidence type="ECO:0000256" key="8">
    <source>
        <dbReference type="RuleBase" id="RU000461"/>
    </source>
</evidence>
<evidence type="ECO:0000256" key="9">
    <source>
        <dbReference type="SAM" id="Phobius"/>
    </source>
</evidence>
<keyword evidence="7 8" id="KW-0349">Heme</keyword>
<protein>
    <recommendedName>
        <fullName evidence="12">Cytochrome P450</fullName>
    </recommendedName>
</protein>
<proteinExistence type="inferred from homology"/>
<evidence type="ECO:0000256" key="6">
    <source>
        <dbReference type="ARBA" id="ARBA00023004"/>
    </source>
</evidence>
<keyword evidence="5 8" id="KW-0560">Oxidoreductase</keyword>
<dbReference type="InterPro" id="IPR001128">
    <property type="entry name" value="Cyt_P450"/>
</dbReference>
<keyword evidence="8" id="KW-0503">Monooxygenase</keyword>
<dbReference type="PANTHER" id="PTHR24296">
    <property type="entry name" value="CYTOCHROME P450"/>
    <property type="match status" value="1"/>
</dbReference>
<keyword evidence="4 9" id="KW-1133">Transmembrane helix</keyword>
<reference evidence="10 11" key="1">
    <citation type="submission" date="2017-09" db="EMBL/GenBank/DDBJ databases">
        <authorList>
            <consortium name="International Durum Wheat Genome Sequencing Consortium (IDWGSC)"/>
            <person name="Milanesi L."/>
        </authorList>
    </citation>
    <scope>NUCLEOTIDE SEQUENCE [LARGE SCALE GENOMIC DNA]</scope>
    <source>
        <strain evidence="11">cv. Svevo</strain>
    </source>
</reference>
<keyword evidence="6 7" id="KW-0408">Iron</keyword>
<feature type="binding site" description="axial binding residue" evidence="7">
    <location>
        <position position="455"/>
    </location>
    <ligand>
        <name>heme</name>
        <dbReference type="ChEBI" id="CHEBI:30413"/>
    </ligand>
    <ligandPart>
        <name>Fe</name>
        <dbReference type="ChEBI" id="CHEBI:18248"/>
    </ligandPart>
</feature>
<dbReference type="Pfam" id="PF00067">
    <property type="entry name" value="p450"/>
    <property type="match status" value="1"/>
</dbReference>
<name>A0A9R0XR55_TRITD</name>
<evidence type="ECO:0000256" key="3">
    <source>
        <dbReference type="ARBA" id="ARBA00022723"/>
    </source>
</evidence>
<evidence type="ECO:0000256" key="1">
    <source>
        <dbReference type="ARBA" id="ARBA00010617"/>
    </source>
</evidence>
<dbReference type="CDD" id="cd11064">
    <property type="entry name" value="CYP86A"/>
    <property type="match status" value="1"/>
</dbReference>
<sequence>MSISFSQQLLISMLLILLVSVYLYFRSTIRSKKSSEPSTNWPIVHMLPAIVANLHNLLDFFTANLAQAGHNFSLPIPQRNIFLTCDPANIRHIFTTNHTNFPKGPEFAAIFNSMDRGIFTVDGESWRLQRAKFQSVISSPRLVASMVACCHDKVKNGLLPLFTNMASSSTPFDMQEVIARFVFDLAATPLFGVDPSLLSPDMPPMEVAVAMDTVMDVALFRHIVPASCWKAMRWLNIGPERKLNMAHRVIRRFFMEMIERKRVNGGHLCNDGEQQRVDVLSSYINDPDYADDDVLRAKLLSIMFGGRDTIGFTLPWMFYSLTRNPKIISIMRNELSPIASHKVATGTSDMVIFEPEETKSLVYLKAVLYETLRLYPPIPIERKTVVADAIMPSGHQVHAGETVLISLHSMARMEAIWGEDCRDYNPDRWLSEDGNKLRYVPSHKFLSFNSGPRMCPGKEIAVVQLATVVAAVVWNFDMELVEGQSIQPKLSCTLQMKNGLTMILKKREI</sequence>
<dbReference type="PRINTS" id="PR00385">
    <property type="entry name" value="P450"/>
</dbReference>
<evidence type="ECO:0008006" key="12">
    <source>
        <dbReference type="Google" id="ProtNLM"/>
    </source>
</evidence>
<keyword evidence="9" id="KW-0472">Membrane</keyword>
<dbReference type="InterPro" id="IPR036396">
    <property type="entry name" value="Cyt_P450_sf"/>
</dbReference>
<keyword evidence="2 9" id="KW-0812">Transmembrane</keyword>
<comment type="cofactor">
    <cofactor evidence="7">
        <name>heme</name>
        <dbReference type="ChEBI" id="CHEBI:30413"/>
    </cofactor>
</comment>
<evidence type="ECO:0000256" key="5">
    <source>
        <dbReference type="ARBA" id="ARBA00023002"/>
    </source>
</evidence>
<dbReference type="SUPFAM" id="SSF48264">
    <property type="entry name" value="Cytochrome P450"/>
    <property type="match status" value="1"/>
</dbReference>
<keyword evidence="11" id="KW-1185">Reference proteome</keyword>
<dbReference type="PRINTS" id="PR00463">
    <property type="entry name" value="EP450I"/>
</dbReference>
<feature type="transmembrane region" description="Helical" evidence="9">
    <location>
        <begin position="6"/>
        <end position="25"/>
    </location>
</feature>
<dbReference type="GO" id="GO:0005506">
    <property type="term" value="F:iron ion binding"/>
    <property type="evidence" value="ECO:0007669"/>
    <property type="project" value="InterPro"/>
</dbReference>
<dbReference type="InterPro" id="IPR002401">
    <property type="entry name" value="Cyt_P450_E_grp-I"/>
</dbReference>
<dbReference type="PROSITE" id="PS00086">
    <property type="entry name" value="CYTOCHROME_P450"/>
    <property type="match status" value="1"/>
</dbReference>
<dbReference type="GO" id="GO:0020037">
    <property type="term" value="F:heme binding"/>
    <property type="evidence" value="ECO:0007669"/>
    <property type="project" value="InterPro"/>
</dbReference>
<dbReference type="EMBL" id="LT934121">
    <property type="protein sequence ID" value="VAI41015.1"/>
    <property type="molecule type" value="Genomic_DNA"/>
</dbReference>
<dbReference type="GO" id="GO:0016705">
    <property type="term" value="F:oxidoreductase activity, acting on paired donors, with incorporation or reduction of molecular oxygen"/>
    <property type="evidence" value="ECO:0007669"/>
    <property type="project" value="InterPro"/>
</dbReference>
<evidence type="ECO:0000313" key="10">
    <source>
        <dbReference type="EMBL" id="VAI41015.1"/>
    </source>
</evidence>
<gene>
    <name evidence="10" type="ORF">TRITD_6Av1G000090</name>
</gene>